<protein>
    <submittedName>
        <fullName evidence="1">Uncharacterized protein</fullName>
    </submittedName>
</protein>
<comment type="caution">
    <text evidence="1">The sequence shown here is derived from an EMBL/GenBank/DDBJ whole genome shotgun (WGS) entry which is preliminary data.</text>
</comment>
<keyword evidence="2" id="KW-1185">Reference proteome</keyword>
<evidence type="ECO:0000313" key="2">
    <source>
        <dbReference type="Proteomes" id="UP001156706"/>
    </source>
</evidence>
<proteinExistence type="predicted"/>
<evidence type="ECO:0000313" key="1">
    <source>
        <dbReference type="EMBL" id="GLR14571.1"/>
    </source>
</evidence>
<name>A0ABQ5YHT8_9NEIS</name>
<organism evidence="1 2">
    <name type="scientific">Chitinimonas prasina</name>
    <dbReference type="NCBI Taxonomy" id="1434937"/>
    <lineage>
        <taxon>Bacteria</taxon>
        <taxon>Pseudomonadati</taxon>
        <taxon>Pseudomonadota</taxon>
        <taxon>Betaproteobacteria</taxon>
        <taxon>Neisseriales</taxon>
        <taxon>Chitinibacteraceae</taxon>
        <taxon>Chitinimonas</taxon>
    </lineage>
</organism>
<gene>
    <name evidence="1" type="ORF">GCM10007907_33610</name>
</gene>
<dbReference type="Proteomes" id="UP001156706">
    <property type="component" value="Unassembled WGS sequence"/>
</dbReference>
<accession>A0ABQ5YHT8</accession>
<dbReference type="EMBL" id="BSOG01000004">
    <property type="protein sequence ID" value="GLR14571.1"/>
    <property type="molecule type" value="Genomic_DNA"/>
</dbReference>
<reference evidence="2" key="1">
    <citation type="journal article" date="2019" name="Int. J. Syst. Evol. Microbiol.">
        <title>The Global Catalogue of Microorganisms (GCM) 10K type strain sequencing project: providing services to taxonomists for standard genome sequencing and annotation.</title>
        <authorList>
            <consortium name="The Broad Institute Genomics Platform"/>
            <consortium name="The Broad Institute Genome Sequencing Center for Infectious Disease"/>
            <person name="Wu L."/>
            <person name="Ma J."/>
        </authorList>
    </citation>
    <scope>NUCLEOTIDE SEQUENCE [LARGE SCALE GENOMIC DNA]</scope>
    <source>
        <strain evidence="2">NBRC 110044</strain>
    </source>
</reference>
<sequence>MQVAWWGPVERWCGVSATGTPSATVTTATAVTSWAKAWLFFEKALGSRFERELFGDTSTSQAILCIVMFLDATFSDYAYGESHSSLQSMRIQLKGRP</sequence>